<evidence type="ECO:0000256" key="1">
    <source>
        <dbReference type="ARBA" id="ARBA00004479"/>
    </source>
</evidence>
<dbReference type="FunFam" id="1.10.510.10:FF:000554">
    <property type="entry name" value="Predicted protein"/>
    <property type="match status" value="1"/>
</dbReference>
<dbReference type="GO" id="GO:0030424">
    <property type="term" value="C:axon"/>
    <property type="evidence" value="ECO:0007669"/>
    <property type="project" value="TreeGrafter"/>
</dbReference>
<dbReference type="InterPro" id="IPR011009">
    <property type="entry name" value="Kinase-like_dom_sf"/>
</dbReference>
<dbReference type="Pfam" id="PF07714">
    <property type="entry name" value="PK_Tyr_Ser-Thr"/>
    <property type="match status" value="1"/>
</dbReference>
<dbReference type="GO" id="GO:0043560">
    <property type="term" value="F:insulin receptor substrate binding"/>
    <property type="evidence" value="ECO:0007669"/>
    <property type="project" value="TreeGrafter"/>
</dbReference>
<sequence length="255" mass="30045">MKSFSPEAFIVKLYGVVSDGQPVLVVMEMMEKVEFLRFILIAFHIVKKFIGNLRDYLRSRRPGAEENVEDLSVPTNSEYYEWAAQIADGMAYLESIRFCHRDLAARNCMVSANNTVKIGDFGMARDIYYHEYYKPNGKRLMPVRWMAPESLRDGTFDMKSDVWSYGIVLYEMLTLGQQPYQGLANEEVLSFIGISRKILDLIIWYWYDLMVECWRYVPKDRPTFRQIVEHLIPLASEQFREVLFFTEHYYNVIAK</sequence>
<evidence type="ECO:0000256" key="10">
    <source>
        <dbReference type="ARBA" id="ARBA00023136"/>
    </source>
</evidence>
<dbReference type="WBParaSite" id="ACAC_0001386701-mRNA-1">
    <property type="protein sequence ID" value="ACAC_0001386701-mRNA-1"/>
    <property type="gene ID" value="ACAC_0001386701"/>
</dbReference>
<evidence type="ECO:0000313" key="13">
    <source>
        <dbReference type="Proteomes" id="UP000035642"/>
    </source>
</evidence>
<proteinExistence type="predicted"/>
<evidence type="ECO:0000256" key="11">
    <source>
        <dbReference type="ARBA" id="ARBA00023137"/>
    </source>
</evidence>
<keyword evidence="2" id="KW-0808">Transferase</keyword>
<evidence type="ECO:0000256" key="3">
    <source>
        <dbReference type="ARBA" id="ARBA00022692"/>
    </source>
</evidence>
<evidence type="ECO:0000256" key="6">
    <source>
        <dbReference type="ARBA" id="ARBA00022741"/>
    </source>
</evidence>
<keyword evidence="7" id="KW-0418">Kinase</keyword>
<feature type="domain" description="Protein kinase" evidence="12">
    <location>
        <begin position="1"/>
        <end position="233"/>
    </location>
</feature>
<keyword evidence="13" id="KW-1185">Reference proteome</keyword>
<dbReference type="Proteomes" id="UP000035642">
    <property type="component" value="Unassembled WGS sequence"/>
</dbReference>
<keyword evidence="5" id="KW-0677">Repeat</keyword>
<dbReference type="PROSITE" id="PS00109">
    <property type="entry name" value="PROTEIN_KINASE_TYR"/>
    <property type="match status" value="1"/>
</dbReference>
<dbReference type="InterPro" id="IPR008266">
    <property type="entry name" value="Tyr_kinase_AS"/>
</dbReference>
<organism evidence="13 14">
    <name type="scientific">Angiostrongylus cantonensis</name>
    <name type="common">Rat lungworm</name>
    <dbReference type="NCBI Taxonomy" id="6313"/>
    <lineage>
        <taxon>Eukaryota</taxon>
        <taxon>Metazoa</taxon>
        <taxon>Ecdysozoa</taxon>
        <taxon>Nematoda</taxon>
        <taxon>Chromadorea</taxon>
        <taxon>Rhabditida</taxon>
        <taxon>Rhabditina</taxon>
        <taxon>Rhabditomorpha</taxon>
        <taxon>Strongyloidea</taxon>
        <taxon>Metastrongylidae</taxon>
        <taxon>Angiostrongylus</taxon>
    </lineage>
</organism>
<dbReference type="PANTHER" id="PTHR24416:SF525">
    <property type="entry name" value="INSULIN-LIKE RECEPTOR"/>
    <property type="match status" value="1"/>
</dbReference>
<dbReference type="STRING" id="6313.A0A0K0DQ28"/>
<comment type="subcellular location">
    <subcellularLocation>
        <location evidence="1">Membrane</location>
        <topology evidence="1">Single-pass type I membrane protein</topology>
    </subcellularLocation>
</comment>
<evidence type="ECO:0000256" key="4">
    <source>
        <dbReference type="ARBA" id="ARBA00022729"/>
    </source>
</evidence>
<protein>
    <submittedName>
        <fullName evidence="14">Protein kinase domain-containing protein</fullName>
    </submittedName>
</protein>
<dbReference type="AlphaFoldDB" id="A0A0K0DQ28"/>
<dbReference type="PANTHER" id="PTHR24416">
    <property type="entry name" value="TYROSINE-PROTEIN KINASE RECEPTOR"/>
    <property type="match status" value="1"/>
</dbReference>
<dbReference type="InterPro" id="IPR020635">
    <property type="entry name" value="Tyr_kinase_cat_dom"/>
</dbReference>
<dbReference type="GO" id="GO:0042593">
    <property type="term" value="P:glucose homeostasis"/>
    <property type="evidence" value="ECO:0007669"/>
    <property type="project" value="TreeGrafter"/>
</dbReference>
<keyword evidence="6" id="KW-0547">Nucleotide-binding</keyword>
<evidence type="ECO:0000313" key="14">
    <source>
        <dbReference type="WBParaSite" id="ACAC_0001386701-mRNA-1"/>
    </source>
</evidence>
<dbReference type="GO" id="GO:0043410">
    <property type="term" value="P:positive regulation of MAPK cascade"/>
    <property type="evidence" value="ECO:0007669"/>
    <property type="project" value="TreeGrafter"/>
</dbReference>
<evidence type="ECO:0000256" key="2">
    <source>
        <dbReference type="ARBA" id="ARBA00022679"/>
    </source>
</evidence>
<dbReference type="InterPro" id="IPR050122">
    <property type="entry name" value="RTK"/>
</dbReference>
<evidence type="ECO:0000256" key="9">
    <source>
        <dbReference type="ARBA" id="ARBA00022989"/>
    </source>
</evidence>
<evidence type="ECO:0000256" key="5">
    <source>
        <dbReference type="ARBA" id="ARBA00022737"/>
    </source>
</evidence>
<dbReference type="GO" id="GO:0005524">
    <property type="term" value="F:ATP binding"/>
    <property type="evidence" value="ECO:0007669"/>
    <property type="project" value="UniProtKB-KW"/>
</dbReference>
<reference evidence="14" key="2">
    <citation type="submission" date="2017-02" db="UniProtKB">
        <authorList>
            <consortium name="WormBaseParasite"/>
        </authorList>
    </citation>
    <scope>IDENTIFICATION</scope>
</reference>
<keyword evidence="3" id="KW-0812">Transmembrane</keyword>
<dbReference type="SUPFAM" id="SSF56112">
    <property type="entry name" value="Protein kinase-like (PK-like)"/>
    <property type="match status" value="1"/>
</dbReference>
<dbReference type="GO" id="GO:0005009">
    <property type="term" value="F:insulin receptor activity"/>
    <property type="evidence" value="ECO:0007669"/>
    <property type="project" value="TreeGrafter"/>
</dbReference>
<evidence type="ECO:0000256" key="7">
    <source>
        <dbReference type="ARBA" id="ARBA00022777"/>
    </source>
</evidence>
<reference evidence="13" key="1">
    <citation type="submission" date="2012-09" db="EMBL/GenBank/DDBJ databases">
        <authorList>
            <person name="Martin A.A."/>
        </authorList>
    </citation>
    <scope>NUCLEOTIDE SEQUENCE</scope>
</reference>
<keyword evidence="11" id="KW-0829">Tyrosine-protein kinase</keyword>
<keyword evidence="8" id="KW-0067">ATP-binding</keyword>
<dbReference type="Gene3D" id="1.10.510.10">
    <property type="entry name" value="Transferase(Phosphotransferase) domain 1"/>
    <property type="match status" value="1"/>
</dbReference>
<dbReference type="GO" id="GO:0005899">
    <property type="term" value="C:insulin receptor complex"/>
    <property type="evidence" value="ECO:0007669"/>
    <property type="project" value="TreeGrafter"/>
</dbReference>
<dbReference type="SMART" id="SM00219">
    <property type="entry name" value="TyrKc"/>
    <property type="match status" value="1"/>
</dbReference>
<dbReference type="InterPro" id="IPR001245">
    <property type="entry name" value="Ser-Thr/Tyr_kinase_cat_dom"/>
</dbReference>
<keyword evidence="4" id="KW-0732">Signal</keyword>
<accession>A0A0K0DQ28</accession>
<dbReference type="GO" id="GO:0051897">
    <property type="term" value="P:positive regulation of phosphatidylinositol 3-kinase/protein kinase B signal transduction"/>
    <property type="evidence" value="ECO:0007669"/>
    <property type="project" value="TreeGrafter"/>
</dbReference>
<evidence type="ECO:0000259" key="12">
    <source>
        <dbReference type="PROSITE" id="PS50011"/>
    </source>
</evidence>
<dbReference type="InterPro" id="IPR000719">
    <property type="entry name" value="Prot_kinase_dom"/>
</dbReference>
<evidence type="ECO:0000256" key="8">
    <source>
        <dbReference type="ARBA" id="ARBA00022840"/>
    </source>
</evidence>
<name>A0A0K0DQ28_ANGCA</name>
<dbReference type="PROSITE" id="PS50011">
    <property type="entry name" value="PROTEIN_KINASE_DOM"/>
    <property type="match status" value="1"/>
</dbReference>
<dbReference type="PRINTS" id="PR00109">
    <property type="entry name" value="TYRKINASE"/>
</dbReference>
<keyword evidence="10" id="KW-0472">Membrane</keyword>
<keyword evidence="9" id="KW-1133">Transmembrane helix</keyword>